<sequence length="71" mass="8251">MQEINIVREIQTLLDSDLTAYRIGKDTGVDNTLIRRLKSGERPVENISVKVAQKLLDYRYKVIKDDRVCDE</sequence>
<evidence type="ECO:0000313" key="1">
    <source>
        <dbReference type="EMBL" id="VDG29728.1"/>
    </source>
</evidence>
<organism evidence="1 2">
    <name type="scientific">Lactiplantibacillus mudanjiangensis</name>
    <dbReference type="NCBI Taxonomy" id="1296538"/>
    <lineage>
        <taxon>Bacteria</taxon>
        <taxon>Bacillati</taxon>
        <taxon>Bacillota</taxon>
        <taxon>Bacilli</taxon>
        <taxon>Lactobacillales</taxon>
        <taxon>Lactobacillaceae</taxon>
        <taxon>Lactiplantibacillus</taxon>
    </lineage>
</organism>
<accession>A0A660E1X9</accession>
<dbReference type="RefSeq" id="WP_225424685.1">
    <property type="nucleotide sequence ID" value="NZ_BJDY01000002.1"/>
</dbReference>
<evidence type="ECO:0000313" key="2">
    <source>
        <dbReference type="Proteomes" id="UP000289996"/>
    </source>
</evidence>
<dbReference type="Proteomes" id="UP000289996">
    <property type="component" value="Unassembled WGS sequence"/>
</dbReference>
<dbReference type="AlphaFoldDB" id="A0A660E1X9"/>
<protein>
    <recommendedName>
        <fullName evidence="3">HTH cro/C1-type domain-containing protein</fullName>
    </recommendedName>
</protein>
<gene>
    <name evidence="1" type="ORF">MUDAN_MDHGFNIF_01265</name>
</gene>
<proteinExistence type="predicted"/>
<name>A0A660E1X9_9LACO</name>
<reference evidence="1 2" key="1">
    <citation type="submission" date="2018-11" db="EMBL/GenBank/DDBJ databases">
        <authorList>
            <person name="Wuyts S."/>
        </authorList>
    </citation>
    <scope>NUCLEOTIDE SEQUENCE [LARGE SCALE GENOMIC DNA]</scope>
    <source>
        <strain evidence="1">Lactobacillus mudanjiangensis AMBF249</strain>
    </source>
</reference>
<evidence type="ECO:0008006" key="3">
    <source>
        <dbReference type="Google" id="ProtNLM"/>
    </source>
</evidence>
<dbReference type="EMBL" id="UYIG01000152">
    <property type="protein sequence ID" value="VDG29728.1"/>
    <property type="molecule type" value="Genomic_DNA"/>
</dbReference>
<keyword evidence="2" id="KW-1185">Reference proteome</keyword>